<accession>M2Y1I8</accession>
<sequence>TYRGQFEVSGARICGNDKTLYEGLLRRLRKSESDIHSEPYSNNVWLRHQTDSLRSPAFGFTLERMWDVLMQC</sequence>
<reference evidence="1 2" key="2">
    <citation type="journal article" date="2012" name="PLoS Pathog.">
        <title>Diverse lifestyles and strategies of plant pathogenesis encoded in the genomes of eighteen Dothideomycetes fungi.</title>
        <authorList>
            <person name="Ohm R.A."/>
            <person name="Feau N."/>
            <person name="Henrissat B."/>
            <person name="Schoch C.L."/>
            <person name="Horwitz B.A."/>
            <person name="Barry K.W."/>
            <person name="Condon B.J."/>
            <person name="Copeland A.C."/>
            <person name="Dhillon B."/>
            <person name="Glaser F."/>
            <person name="Hesse C.N."/>
            <person name="Kosti I."/>
            <person name="LaButti K."/>
            <person name="Lindquist E.A."/>
            <person name="Lucas S."/>
            <person name="Salamov A.A."/>
            <person name="Bradshaw R.E."/>
            <person name="Ciuffetti L."/>
            <person name="Hamelin R.C."/>
            <person name="Kema G.H.J."/>
            <person name="Lawrence C."/>
            <person name="Scott J.A."/>
            <person name="Spatafora J.W."/>
            <person name="Turgeon B.G."/>
            <person name="de Wit P.J.G.M."/>
            <person name="Zhong S."/>
            <person name="Goodwin S.B."/>
            <person name="Grigoriev I.V."/>
        </authorList>
    </citation>
    <scope>NUCLEOTIDE SEQUENCE [LARGE SCALE GENOMIC DNA]</scope>
    <source>
        <strain evidence="2">NZE10 / CBS 128990</strain>
    </source>
</reference>
<evidence type="ECO:0000313" key="2">
    <source>
        <dbReference type="Proteomes" id="UP000016933"/>
    </source>
</evidence>
<feature type="non-terminal residue" evidence="1">
    <location>
        <position position="72"/>
    </location>
</feature>
<protein>
    <submittedName>
        <fullName evidence="1">Uncharacterized protein</fullName>
    </submittedName>
</protein>
<dbReference type="EMBL" id="KB446545">
    <property type="protein sequence ID" value="EME39169.1"/>
    <property type="molecule type" value="Genomic_DNA"/>
</dbReference>
<proteinExistence type="predicted"/>
<dbReference type="HOGENOM" id="CLU_2729100_0_0_1"/>
<evidence type="ECO:0000313" key="1">
    <source>
        <dbReference type="EMBL" id="EME39169.1"/>
    </source>
</evidence>
<dbReference type="STRING" id="675120.M2Y1I8"/>
<organism evidence="1 2">
    <name type="scientific">Dothistroma septosporum (strain NZE10 / CBS 128990)</name>
    <name type="common">Red band needle blight fungus</name>
    <name type="synonym">Mycosphaerella pini</name>
    <dbReference type="NCBI Taxonomy" id="675120"/>
    <lineage>
        <taxon>Eukaryota</taxon>
        <taxon>Fungi</taxon>
        <taxon>Dikarya</taxon>
        <taxon>Ascomycota</taxon>
        <taxon>Pezizomycotina</taxon>
        <taxon>Dothideomycetes</taxon>
        <taxon>Dothideomycetidae</taxon>
        <taxon>Mycosphaerellales</taxon>
        <taxon>Mycosphaerellaceae</taxon>
        <taxon>Dothistroma</taxon>
    </lineage>
</organism>
<feature type="non-terminal residue" evidence="1">
    <location>
        <position position="1"/>
    </location>
</feature>
<dbReference type="OMA" id="FTLERMW"/>
<reference evidence="2" key="1">
    <citation type="journal article" date="2012" name="PLoS Genet.">
        <title>The genomes of the fungal plant pathogens Cladosporium fulvum and Dothistroma septosporum reveal adaptation to different hosts and lifestyles but also signatures of common ancestry.</title>
        <authorList>
            <person name="de Wit P.J.G.M."/>
            <person name="van der Burgt A."/>
            <person name="Oekmen B."/>
            <person name="Stergiopoulos I."/>
            <person name="Abd-Elsalam K.A."/>
            <person name="Aerts A.L."/>
            <person name="Bahkali A.H."/>
            <person name="Beenen H.G."/>
            <person name="Chettri P."/>
            <person name="Cox M.P."/>
            <person name="Datema E."/>
            <person name="de Vries R.P."/>
            <person name="Dhillon B."/>
            <person name="Ganley A.R."/>
            <person name="Griffiths S.A."/>
            <person name="Guo Y."/>
            <person name="Hamelin R.C."/>
            <person name="Henrissat B."/>
            <person name="Kabir M.S."/>
            <person name="Jashni M.K."/>
            <person name="Kema G."/>
            <person name="Klaubauf S."/>
            <person name="Lapidus A."/>
            <person name="Levasseur A."/>
            <person name="Lindquist E."/>
            <person name="Mehrabi R."/>
            <person name="Ohm R.A."/>
            <person name="Owen T.J."/>
            <person name="Salamov A."/>
            <person name="Schwelm A."/>
            <person name="Schijlen E."/>
            <person name="Sun H."/>
            <person name="van den Burg H.A."/>
            <person name="van Ham R.C.H.J."/>
            <person name="Zhang S."/>
            <person name="Goodwin S.B."/>
            <person name="Grigoriev I.V."/>
            <person name="Collemare J."/>
            <person name="Bradshaw R.E."/>
        </authorList>
    </citation>
    <scope>NUCLEOTIDE SEQUENCE [LARGE SCALE GENOMIC DNA]</scope>
    <source>
        <strain evidence="2">NZE10 / CBS 128990</strain>
    </source>
</reference>
<dbReference type="AlphaFoldDB" id="M2Y1I8"/>
<name>M2Y1I8_DOTSN</name>
<dbReference type="eggNOG" id="ENOG502R9VE">
    <property type="taxonomic scope" value="Eukaryota"/>
</dbReference>
<keyword evidence="2" id="KW-1185">Reference proteome</keyword>
<dbReference type="Proteomes" id="UP000016933">
    <property type="component" value="Unassembled WGS sequence"/>
</dbReference>
<gene>
    <name evidence="1" type="ORF">DOTSEDRAFT_97313</name>
</gene>